<sequence>MSSSDADIHQLLGSNPLSPELSQCITSLATAASLNQPPTPEVKSYPDAIYLNYFSIGLSLLYAPKGGYRPTSGLKCNDLKHDRLSLDSIYVYNVPIKKQTKGTSSRAAELAFSTYPLLPLALNITAEAKDKEEKPISRPPKLDVHAETSGKDFVLALGEPDRKGGGAGPSSGSIGIWCEWTKDGIMVEFGGDEAKGPQAWERGKDAIWKIITVFSKG</sequence>
<dbReference type="Proteomes" id="UP000467700">
    <property type="component" value="Unassembled WGS sequence"/>
</dbReference>
<organism evidence="1 2">
    <name type="scientific">Cyclocybe aegerita</name>
    <name type="common">Black poplar mushroom</name>
    <name type="synonym">Agrocybe aegerita</name>
    <dbReference type="NCBI Taxonomy" id="1973307"/>
    <lineage>
        <taxon>Eukaryota</taxon>
        <taxon>Fungi</taxon>
        <taxon>Dikarya</taxon>
        <taxon>Basidiomycota</taxon>
        <taxon>Agaricomycotina</taxon>
        <taxon>Agaricomycetes</taxon>
        <taxon>Agaricomycetidae</taxon>
        <taxon>Agaricales</taxon>
        <taxon>Agaricineae</taxon>
        <taxon>Bolbitiaceae</taxon>
        <taxon>Cyclocybe</taxon>
    </lineage>
</organism>
<evidence type="ECO:0000313" key="2">
    <source>
        <dbReference type="Proteomes" id="UP000467700"/>
    </source>
</evidence>
<dbReference type="OrthoDB" id="2224399at2759"/>
<proteinExistence type="predicted"/>
<evidence type="ECO:0000313" key="1">
    <source>
        <dbReference type="EMBL" id="CAA7259918.1"/>
    </source>
</evidence>
<reference evidence="1 2" key="1">
    <citation type="submission" date="2020-01" db="EMBL/GenBank/DDBJ databases">
        <authorList>
            <person name="Gupta K D."/>
        </authorList>
    </citation>
    <scope>NUCLEOTIDE SEQUENCE [LARGE SCALE GENOMIC DNA]</scope>
</reference>
<keyword evidence="2" id="KW-1185">Reference proteome</keyword>
<accession>A0A8S0WVP9</accession>
<dbReference type="AlphaFoldDB" id="A0A8S0WVP9"/>
<name>A0A8S0WVP9_CYCAE</name>
<gene>
    <name evidence="1" type="ORF">AAE3_LOCUS2256</name>
</gene>
<comment type="caution">
    <text evidence="1">The sequence shown here is derived from an EMBL/GenBank/DDBJ whole genome shotgun (WGS) entry which is preliminary data.</text>
</comment>
<dbReference type="EMBL" id="CACVBS010000028">
    <property type="protein sequence ID" value="CAA7259918.1"/>
    <property type="molecule type" value="Genomic_DNA"/>
</dbReference>
<protein>
    <submittedName>
        <fullName evidence="1">Uncharacterized protein</fullName>
    </submittedName>
</protein>